<accession>A0ABZ0S8F2</accession>
<proteinExistence type="predicted"/>
<reference evidence="2 3" key="1">
    <citation type="journal article" date="2023" name="Microorganisms">
        <title>Thiorhodovibrio frisius and Trv. litoralis spp. nov., Two Novel Members from a Clade of Fastidious Purple Sulfur Bacteria That Exhibit Unique Red-Shifted Light-Harvesting Capabilities.</title>
        <authorList>
            <person name="Methner A."/>
            <person name="Kuzyk S.B."/>
            <person name="Petersen J."/>
            <person name="Bauer S."/>
            <person name="Brinkmann H."/>
            <person name="Sichau K."/>
            <person name="Wanner G."/>
            <person name="Wolf J."/>
            <person name="Neumann-Schaal M."/>
            <person name="Henke P."/>
            <person name="Tank M."/>
            <person name="Sproer C."/>
            <person name="Bunk B."/>
            <person name="Overmann J."/>
        </authorList>
    </citation>
    <scope>NUCLEOTIDE SEQUENCE [LARGE SCALE GENOMIC DNA]</scope>
    <source>
        <strain evidence="2 3">DSM 6702</strain>
    </source>
</reference>
<feature type="region of interest" description="Disordered" evidence="1">
    <location>
        <begin position="1"/>
        <end position="22"/>
    </location>
</feature>
<protein>
    <submittedName>
        <fullName evidence="2">Uncharacterized protein</fullName>
    </submittedName>
</protein>
<sequence>MNSSRLPPHTSNSSSPTSPAASPLERVEALYLELVAHYGDGDQRELRAAAKLLLVALARFRTHGGPDWARLLDEYVVLAKTDPARFERLLSSNRSEPHDGIWA</sequence>
<name>A0ABZ0S8F2_9GAMM</name>
<dbReference type="RefSeq" id="WP_328986326.1">
    <property type="nucleotide sequence ID" value="NZ_CP121472.1"/>
</dbReference>
<keyword evidence="3" id="KW-1185">Reference proteome</keyword>
<organism evidence="2 3">
    <name type="scientific">Thiorhodovibrio winogradskyi</name>
    <dbReference type="NCBI Taxonomy" id="77007"/>
    <lineage>
        <taxon>Bacteria</taxon>
        <taxon>Pseudomonadati</taxon>
        <taxon>Pseudomonadota</taxon>
        <taxon>Gammaproteobacteria</taxon>
        <taxon>Chromatiales</taxon>
        <taxon>Chromatiaceae</taxon>
        <taxon>Thiorhodovibrio</taxon>
    </lineage>
</organism>
<dbReference type="Proteomes" id="UP001432180">
    <property type="component" value="Chromosome"/>
</dbReference>
<evidence type="ECO:0000256" key="1">
    <source>
        <dbReference type="SAM" id="MobiDB-lite"/>
    </source>
</evidence>
<dbReference type="EMBL" id="CP121472">
    <property type="protein sequence ID" value="WPL15775.1"/>
    <property type="molecule type" value="Genomic_DNA"/>
</dbReference>
<evidence type="ECO:0000313" key="3">
    <source>
        <dbReference type="Proteomes" id="UP001432180"/>
    </source>
</evidence>
<gene>
    <name evidence="2" type="ORF">Thiowin_00692</name>
</gene>
<feature type="compositionally biased region" description="Low complexity" evidence="1">
    <location>
        <begin position="7"/>
        <end position="22"/>
    </location>
</feature>
<evidence type="ECO:0000313" key="2">
    <source>
        <dbReference type="EMBL" id="WPL15775.1"/>
    </source>
</evidence>